<feature type="compositionally biased region" description="Polar residues" evidence="5">
    <location>
        <begin position="249"/>
        <end position="264"/>
    </location>
</feature>
<dbReference type="AlphaFoldDB" id="A0A9P9GSW5"/>
<evidence type="ECO:0000313" key="7">
    <source>
        <dbReference type="EMBL" id="KAH7243834.1"/>
    </source>
</evidence>
<protein>
    <recommendedName>
        <fullName evidence="6">BZIP domain-containing protein</fullName>
    </recommendedName>
</protein>
<dbReference type="Pfam" id="PF00170">
    <property type="entry name" value="bZIP_1"/>
    <property type="match status" value="1"/>
</dbReference>
<feature type="region of interest" description="Disordered" evidence="5">
    <location>
        <begin position="91"/>
        <end position="138"/>
    </location>
</feature>
<comment type="caution">
    <text evidence="7">The sequence shown here is derived from an EMBL/GenBank/DDBJ whole genome shotgun (WGS) entry which is preliminary data.</text>
</comment>
<dbReference type="OrthoDB" id="295274at2759"/>
<sequence length="355" mass="39370">MLSPPHLAHGPVIHLDGYRFPVSRASTTYQPAPSQIGGSWFFDGATDATSKTTLRSPKVVLQTEPPEFEYLRCNEAPQDIQPLSVLEDKKLNRRPHNRSHPQAKTELVGSGASVQAAGSPRPRKRGRKPRKQLKEKGIAGQIVELNGQDLHNDPRRRRVQERNRIAAAKCRARKADEASALASLAEDMEDQNRHLSEVVDSAKAEIYNLKTQMLRHTHCNCVLIQKYIAQEAKNCVEGVFARSSSFYTLDSSPNQDSRSPTNASAAEESDILGLEPHSVTPILTNPFQQGSRAPEIRDDMFDMGLESLQTSAIPPDSMTSIQPVTTLSLTECGLGQYVNMELQEYQSNKIAWDSC</sequence>
<dbReference type="SUPFAM" id="SSF57959">
    <property type="entry name" value="Leucine zipper domain"/>
    <property type="match status" value="1"/>
</dbReference>
<evidence type="ECO:0000256" key="2">
    <source>
        <dbReference type="ARBA" id="ARBA00023015"/>
    </source>
</evidence>
<keyword evidence="4" id="KW-0539">Nucleus</keyword>
<dbReference type="InterPro" id="IPR046347">
    <property type="entry name" value="bZIP_sf"/>
</dbReference>
<feature type="compositionally biased region" description="Basic residues" evidence="5">
    <location>
        <begin position="91"/>
        <end position="101"/>
    </location>
</feature>
<dbReference type="PANTHER" id="PTHR19304">
    <property type="entry name" value="CYCLIC-AMP RESPONSE ELEMENT BINDING PROTEIN"/>
    <property type="match status" value="1"/>
</dbReference>
<dbReference type="Proteomes" id="UP000736672">
    <property type="component" value="Unassembled WGS sequence"/>
</dbReference>
<keyword evidence="8" id="KW-1185">Reference proteome</keyword>
<evidence type="ECO:0000259" key="6">
    <source>
        <dbReference type="PROSITE" id="PS50217"/>
    </source>
</evidence>
<evidence type="ECO:0000256" key="1">
    <source>
        <dbReference type="ARBA" id="ARBA00004123"/>
    </source>
</evidence>
<organism evidence="7 8">
    <name type="scientific">Fusarium solani</name>
    <name type="common">Filamentous fungus</name>
    <dbReference type="NCBI Taxonomy" id="169388"/>
    <lineage>
        <taxon>Eukaryota</taxon>
        <taxon>Fungi</taxon>
        <taxon>Dikarya</taxon>
        <taxon>Ascomycota</taxon>
        <taxon>Pezizomycotina</taxon>
        <taxon>Sordariomycetes</taxon>
        <taxon>Hypocreomycetidae</taxon>
        <taxon>Hypocreales</taxon>
        <taxon>Nectriaceae</taxon>
        <taxon>Fusarium</taxon>
        <taxon>Fusarium solani species complex</taxon>
    </lineage>
</organism>
<dbReference type="InterPro" id="IPR051027">
    <property type="entry name" value="bZIP_transcription_factors"/>
</dbReference>
<dbReference type="EMBL" id="JAGTJS010000018">
    <property type="protein sequence ID" value="KAH7243834.1"/>
    <property type="molecule type" value="Genomic_DNA"/>
</dbReference>
<accession>A0A9P9GSW5</accession>
<reference evidence="7" key="1">
    <citation type="journal article" date="2021" name="Nat. Commun.">
        <title>Genetic determinants of endophytism in the Arabidopsis root mycobiome.</title>
        <authorList>
            <person name="Mesny F."/>
            <person name="Miyauchi S."/>
            <person name="Thiergart T."/>
            <person name="Pickel B."/>
            <person name="Atanasova L."/>
            <person name="Karlsson M."/>
            <person name="Huettel B."/>
            <person name="Barry K.W."/>
            <person name="Haridas S."/>
            <person name="Chen C."/>
            <person name="Bauer D."/>
            <person name="Andreopoulos W."/>
            <person name="Pangilinan J."/>
            <person name="LaButti K."/>
            <person name="Riley R."/>
            <person name="Lipzen A."/>
            <person name="Clum A."/>
            <person name="Drula E."/>
            <person name="Henrissat B."/>
            <person name="Kohler A."/>
            <person name="Grigoriev I.V."/>
            <person name="Martin F.M."/>
            <person name="Hacquard S."/>
        </authorList>
    </citation>
    <scope>NUCLEOTIDE SEQUENCE</scope>
    <source>
        <strain evidence="7">FSSC 5 MPI-SDFR-AT-0091</strain>
    </source>
</reference>
<dbReference type="Gene3D" id="1.20.5.170">
    <property type="match status" value="1"/>
</dbReference>
<dbReference type="GO" id="GO:0005634">
    <property type="term" value="C:nucleus"/>
    <property type="evidence" value="ECO:0007669"/>
    <property type="project" value="UniProtKB-SubCell"/>
</dbReference>
<feature type="domain" description="BZIP" evidence="6">
    <location>
        <begin position="153"/>
        <end position="216"/>
    </location>
</feature>
<feature type="region of interest" description="Disordered" evidence="5">
    <location>
        <begin position="249"/>
        <end position="268"/>
    </location>
</feature>
<dbReference type="SMART" id="SM00338">
    <property type="entry name" value="BRLZ"/>
    <property type="match status" value="1"/>
</dbReference>
<dbReference type="InterPro" id="IPR004827">
    <property type="entry name" value="bZIP"/>
</dbReference>
<evidence type="ECO:0000313" key="8">
    <source>
        <dbReference type="Proteomes" id="UP000736672"/>
    </source>
</evidence>
<gene>
    <name evidence="7" type="ORF">B0J15DRAFT_515488</name>
</gene>
<dbReference type="GO" id="GO:0003700">
    <property type="term" value="F:DNA-binding transcription factor activity"/>
    <property type="evidence" value="ECO:0007669"/>
    <property type="project" value="InterPro"/>
</dbReference>
<feature type="compositionally biased region" description="Basic residues" evidence="5">
    <location>
        <begin position="121"/>
        <end position="131"/>
    </location>
</feature>
<evidence type="ECO:0000256" key="5">
    <source>
        <dbReference type="SAM" id="MobiDB-lite"/>
    </source>
</evidence>
<evidence type="ECO:0000256" key="3">
    <source>
        <dbReference type="ARBA" id="ARBA00023163"/>
    </source>
</evidence>
<comment type="subcellular location">
    <subcellularLocation>
        <location evidence="1">Nucleus</location>
    </subcellularLocation>
</comment>
<dbReference type="PROSITE" id="PS50217">
    <property type="entry name" value="BZIP"/>
    <property type="match status" value="1"/>
</dbReference>
<keyword evidence="2" id="KW-0805">Transcription regulation</keyword>
<proteinExistence type="predicted"/>
<dbReference type="PROSITE" id="PS00036">
    <property type="entry name" value="BZIP_BASIC"/>
    <property type="match status" value="1"/>
</dbReference>
<name>A0A9P9GSW5_FUSSL</name>
<keyword evidence="3" id="KW-0804">Transcription</keyword>
<evidence type="ECO:0000256" key="4">
    <source>
        <dbReference type="ARBA" id="ARBA00023242"/>
    </source>
</evidence>